<dbReference type="AlphaFoldDB" id="A0A9Y4N856"/>
<evidence type="ECO:0000256" key="7">
    <source>
        <dbReference type="ARBA" id="ARBA00023273"/>
    </source>
</evidence>
<evidence type="ECO:0000256" key="3">
    <source>
        <dbReference type="ARBA" id="ARBA00022794"/>
    </source>
</evidence>
<accession>A0A9Y4N856</accession>
<reference evidence="12" key="1">
    <citation type="submission" date="2025-08" db="UniProtKB">
        <authorList>
            <consortium name="RefSeq"/>
        </authorList>
    </citation>
    <scope>IDENTIFICATION</scope>
</reference>
<evidence type="ECO:0000256" key="8">
    <source>
        <dbReference type="ARBA" id="ARBA00037822"/>
    </source>
</evidence>
<organism evidence="11 12">
    <name type="scientific">Stegastes partitus</name>
    <name type="common">bicolor damselfish</name>
    <dbReference type="NCBI Taxonomy" id="144197"/>
    <lineage>
        <taxon>Eukaryota</taxon>
        <taxon>Metazoa</taxon>
        <taxon>Chordata</taxon>
        <taxon>Craniata</taxon>
        <taxon>Vertebrata</taxon>
        <taxon>Euteleostomi</taxon>
        <taxon>Actinopterygii</taxon>
        <taxon>Neopterygii</taxon>
        <taxon>Teleostei</taxon>
        <taxon>Neoteleostei</taxon>
        <taxon>Acanthomorphata</taxon>
        <taxon>Ovalentaria</taxon>
        <taxon>Pomacentridae</taxon>
        <taxon>Stegastes</taxon>
    </lineage>
</organism>
<dbReference type="Proteomes" id="UP000694891">
    <property type="component" value="Unplaced"/>
</dbReference>
<gene>
    <name evidence="12" type="primary">rsph9</name>
</gene>
<evidence type="ECO:0000256" key="5">
    <source>
        <dbReference type="ARBA" id="ARBA00023069"/>
    </source>
</evidence>
<keyword evidence="3" id="KW-0970">Cilium biogenesis/degradation</keyword>
<dbReference type="Pfam" id="PF04712">
    <property type="entry name" value="Radial_spoke"/>
    <property type="match status" value="1"/>
</dbReference>
<dbReference type="GO" id="GO:0060091">
    <property type="term" value="C:kinocilium"/>
    <property type="evidence" value="ECO:0007669"/>
    <property type="project" value="UniProtKB-SubCell"/>
</dbReference>
<dbReference type="RefSeq" id="XP_008288914.1">
    <property type="nucleotide sequence ID" value="XM_008290692.1"/>
</dbReference>
<evidence type="ECO:0000256" key="6">
    <source>
        <dbReference type="ARBA" id="ARBA00023212"/>
    </source>
</evidence>
<dbReference type="PANTHER" id="PTHR22069">
    <property type="entry name" value="MITOCHONDRIAL RIBOSOMAL PROTEIN S18"/>
    <property type="match status" value="1"/>
</dbReference>
<evidence type="ECO:0000256" key="9">
    <source>
        <dbReference type="ARBA" id="ARBA00038319"/>
    </source>
</evidence>
<evidence type="ECO:0000313" key="12">
    <source>
        <dbReference type="RefSeq" id="XP_008288914.1"/>
    </source>
</evidence>
<evidence type="ECO:0000256" key="4">
    <source>
        <dbReference type="ARBA" id="ARBA00022846"/>
    </source>
</evidence>
<keyword evidence="2" id="KW-0963">Cytoplasm</keyword>
<name>A0A9Y4N856_9TELE</name>
<comment type="similarity">
    <text evidence="9">Belongs to the flagellar radial spoke RSP9 family.</text>
</comment>
<comment type="subcellular location">
    <subcellularLocation>
        <location evidence="8">Cell projection</location>
        <location evidence="8">Kinocilium</location>
    </subcellularLocation>
    <subcellularLocation>
        <location evidence="1">Cytoplasm</location>
        <location evidence="1">Cytoskeleton</location>
        <location evidence="1">Flagellum axoneme</location>
    </subcellularLocation>
</comment>
<evidence type="ECO:0000256" key="10">
    <source>
        <dbReference type="ARBA" id="ARBA00041080"/>
    </source>
</evidence>
<proteinExistence type="inferred from homology"/>
<keyword evidence="6" id="KW-0206">Cytoskeleton</keyword>
<keyword evidence="5" id="KW-0969">Cilium</keyword>
<keyword evidence="7" id="KW-0966">Cell projection</keyword>
<evidence type="ECO:0000256" key="1">
    <source>
        <dbReference type="ARBA" id="ARBA00004611"/>
    </source>
</evidence>
<evidence type="ECO:0000256" key="2">
    <source>
        <dbReference type="ARBA" id="ARBA00022490"/>
    </source>
</evidence>
<dbReference type="InterPro" id="IPR055316">
    <property type="entry name" value="RSP9"/>
</dbReference>
<dbReference type="GeneID" id="103363791"/>
<protein>
    <recommendedName>
        <fullName evidence="10">Radial spoke head protein 9 homolog</fullName>
    </recommendedName>
</protein>
<dbReference type="GO" id="GO:0044458">
    <property type="term" value="P:motile cilium assembly"/>
    <property type="evidence" value="ECO:0007669"/>
    <property type="project" value="TreeGrafter"/>
</dbReference>
<sequence length="281" mass="31425">MDADSLFFSLDAVAGSGNTLSPEQRAALQSSLLVLRRSYKFRRVLFWGKVLGLKQDYFIAQGRGEDELRDRKYLYSLNCIDWFLLPPATDSTVAQVSGAARGQFVGDPSFVYERVESPRMSEDEAAQVKVAARNKVNEETRLSVTVHQIDQDVSVVPRGAFIRNHHGLVHVNRSFAGLSESEAKKLDSFLHLSEAKNPKNPKPRSVLQNGELNPAMDFLDVLSDDVPKGSWSLQFESAGRVCILRSLLWLGLTFYHLPGTPQHGYVYIGDGTKHLDLPFML</sequence>
<evidence type="ECO:0000313" key="11">
    <source>
        <dbReference type="Proteomes" id="UP000694891"/>
    </source>
</evidence>
<keyword evidence="11" id="KW-1185">Reference proteome</keyword>
<dbReference type="CTD" id="221421"/>
<dbReference type="GO" id="GO:0035082">
    <property type="term" value="P:axoneme assembly"/>
    <property type="evidence" value="ECO:0007669"/>
    <property type="project" value="InterPro"/>
</dbReference>
<dbReference type="PANTHER" id="PTHR22069:SF0">
    <property type="entry name" value="RADIAL SPOKE HEAD PROTEIN 9 HOMOLOG"/>
    <property type="match status" value="1"/>
</dbReference>
<keyword evidence="4" id="KW-0282">Flagellum</keyword>
<dbReference type="GO" id="GO:0060294">
    <property type="term" value="P:cilium movement involved in cell motility"/>
    <property type="evidence" value="ECO:0007669"/>
    <property type="project" value="InterPro"/>
</dbReference>
<dbReference type="InterPro" id="IPR006802">
    <property type="entry name" value="Radial_spoke"/>
</dbReference>
<dbReference type="GO" id="GO:0001534">
    <property type="term" value="C:radial spoke"/>
    <property type="evidence" value="ECO:0007669"/>
    <property type="project" value="InterPro"/>
</dbReference>